<feature type="region of interest" description="Disordered" evidence="1">
    <location>
        <begin position="1"/>
        <end position="33"/>
    </location>
</feature>
<evidence type="ECO:0000256" key="1">
    <source>
        <dbReference type="SAM" id="MobiDB-lite"/>
    </source>
</evidence>
<dbReference type="EMBL" id="MN739155">
    <property type="protein sequence ID" value="QHS91098.1"/>
    <property type="molecule type" value="Genomic_DNA"/>
</dbReference>
<feature type="compositionally biased region" description="Basic residues" evidence="1">
    <location>
        <begin position="1"/>
        <end position="11"/>
    </location>
</feature>
<sequence length="461" mass="54591">MASSRRLSRKMPRSEAKKRFARDDKRRRDTEKRKEMVDIVESQKYVTNLFTIVRDVQAASTRIIELSQFQGNIAGQLVSNGLSIVKNVKKVFTNLRELSDFSLDRSHRRDICKMVILGFQYGMNSMKSAVSSCLKICDITKSQEWLNHSYESLNLLSDVGDLLEIYRKTMNFDENEDQEYIDPIYEIFSTIQTIYHRYLPDFIQSQKDIEGKLFLTTYQKIVEVQYSTQEKYERIHNIVDAIERNDEMNKYGQPLQEEGRELDKELRELYESLKNDVNYELSQCSILEKIVKRKYHKDILQKDLIAYMYDFLILCYQMLAESISYLVKSRIELSYYFHQGELQEKRKYIAQVDRYYAVLNTLLNKINDMREYATQNAERNEENGQSVQDICDMIQDRGISLQRLLRKAKQTPSFEALGKKLNEIKKEKRNLSNQRRKAAQNLSNRRKYEGVGGRRTHKKRA</sequence>
<accession>A0A6C0BI76</accession>
<dbReference type="AlphaFoldDB" id="A0A6C0BI76"/>
<reference evidence="2" key="1">
    <citation type="journal article" date="2020" name="Nature">
        <title>Giant virus diversity and host interactions through global metagenomics.</title>
        <authorList>
            <person name="Schulz F."/>
            <person name="Roux S."/>
            <person name="Paez-Espino D."/>
            <person name="Jungbluth S."/>
            <person name="Walsh D.A."/>
            <person name="Denef V.J."/>
            <person name="McMahon K.D."/>
            <person name="Konstantinidis K.T."/>
            <person name="Eloe-Fadrosh E.A."/>
            <person name="Kyrpides N.C."/>
            <person name="Woyke T."/>
        </authorList>
    </citation>
    <scope>NUCLEOTIDE SEQUENCE</scope>
    <source>
        <strain evidence="2">GVMAG-M-3300013004-44</strain>
    </source>
</reference>
<protein>
    <submittedName>
        <fullName evidence="2">Uncharacterized protein</fullName>
    </submittedName>
</protein>
<feature type="region of interest" description="Disordered" evidence="1">
    <location>
        <begin position="425"/>
        <end position="461"/>
    </location>
</feature>
<name>A0A6C0BI76_9ZZZZ</name>
<evidence type="ECO:0000313" key="2">
    <source>
        <dbReference type="EMBL" id="QHS91098.1"/>
    </source>
</evidence>
<proteinExistence type="predicted"/>
<feature type="compositionally biased region" description="Basic and acidic residues" evidence="1">
    <location>
        <begin position="12"/>
        <end position="33"/>
    </location>
</feature>
<organism evidence="2">
    <name type="scientific">viral metagenome</name>
    <dbReference type="NCBI Taxonomy" id="1070528"/>
    <lineage>
        <taxon>unclassified sequences</taxon>
        <taxon>metagenomes</taxon>
        <taxon>organismal metagenomes</taxon>
    </lineage>
</organism>